<dbReference type="RefSeq" id="WP_025693942.1">
    <property type="nucleotide sequence ID" value="NZ_ASQQ01000043.1"/>
</dbReference>
<evidence type="ECO:0000313" key="2">
    <source>
        <dbReference type="Proteomes" id="UP000034189"/>
    </source>
</evidence>
<evidence type="ECO:0000313" key="1">
    <source>
        <dbReference type="EMBL" id="AKG34406.1"/>
    </source>
</evidence>
<dbReference type="OrthoDB" id="9948908at2"/>
<protein>
    <submittedName>
        <fullName evidence="1">Uncharacterized protein</fullName>
    </submittedName>
</protein>
<reference evidence="1 2" key="2">
    <citation type="journal article" date="2016" name="Genome Announc.">
        <title>Genome Sequence of a Gram-Positive Diazotroph, Paenibacillus durus Type Strain ATCC 35681.</title>
        <authorList>
            <person name="Halim M.A."/>
            <person name="Rahman A.Y."/>
            <person name="Sim K.S."/>
            <person name="Yam H.C."/>
            <person name="Rahim A.A."/>
            <person name="Ghazali A.H."/>
            <person name="Najimudin N."/>
        </authorList>
    </citation>
    <scope>NUCLEOTIDE SEQUENCE [LARGE SCALE GENOMIC DNA]</scope>
    <source>
        <strain evidence="1 2">ATCC 35681</strain>
    </source>
</reference>
<name>A0A0F7CHF1_PAEDU</name>
<organism evidence="1 2">
    <name type="scientific">Paenibacillus durus ATCC 35681</name>
    <dbReference type="NCBI Taxonomy" id="1333534"/>
    <lineage>
        <taxon>Bacteria</taxon>
        <taxon>Bacillati</taxon>
        <taxon>Bacillota</taxon>
        <taxon>Bacilli</taxon>
        <taxon>Bacillales</taxon>
        <taxon>Paenibacillaceae</taxon>
        <taxon>Paenibacillus</taxon>
    </lineage>
</organism>
<accession>A0A0F7CHF1</accession>
<gene>
    <name evidence="1" type="ORF">VK70_07315</name>
</gene>
<proteinExistence type="predicted"/>
<dbReference type="Proteomes" id="UP000034189">
    <property type="component" value="Chromosome"/>
</dbReference>
<dbReference type="PATRIC" id="fig|1333534.5.peg.1602"/>
<dbReference type="AlphaFoldDB" id="A0A0F7CHF1"/>
<sequence length="133" mass="15530">MLISCLVIISAILYFYDYVKKNYIDLTLISEVQTDEELPGTWWGFVFNAEGNSLVEHYNLVLPATDYNENILIVSGGRKLDSLWYRKYSKLLTKSHHNNPYLGSVKLNKSLHSHTIYIYKIKKINILDDEYGY</sequence>
<reference evidence="1 2" key="1">
    <citation type="submission" date="2015-03" db="EMBL/GenBank/DDBJ databases">
        <authorList>
            <person name="Abdul Halim M."/>
        </authorList>
    </citation>
    <scope>NUCLEOTIDE SEQUENCE [LARGE SCALE GENOMIC DNA]</scope>
    <source>
        <strain evidence="1 2">ATCC 35681</strain>
    </source>
</reference>
<dbReference type="EMBL" id="CP011114">
    <property type="protein sequence ID" value="AKG34406.1"/>
    <property type="molecule type" value="Genomic_DNA"/>
</dbReference>
<dbReference type="HOGENOM" id="CLU_1904655_0_0_9"/>